<dbReference type="Proteomes" id="UP000640786">
    <property type="component" value="Unassembled WGS sequence"/>
</dbReference>
<reference evidence="1 2" key="1">
    <citation type="submission" date="2020-08" db="EMBL/GenBank/DDBJ databases">
        <title>A Genomic Blueprint of the Chicken Gut Microbiome.</title>
        <authorList>
            <person name="Gilroy R."/>
            <person name="Ravi A."/>
            <person name="Getino M."/>
            <person name="Pursley I."/>
            <person name="Horton D.L."/>
            <person name="Alikhan N.-F."/>
            <person name="Baker D."/>
            <person name="Gharbi K."/>
            <person name="Hall N."/>
            <person name="Watson M."/>
            <person name="Adriaenssens E.M."/>
            <person name="Foster-Nyarko E."/>
            <person name="Jarju S."/>
            <person name="Secka A."/>
            <person name="Antonio M."/>
            <person name="Oren A."/>
            <person name="Chaudhuri R."/>
            <person name="La Ragione R.M."/>
            <person name="Hildebrand F."/>
            <person name="Pallen M.J."/>
        </authorList>
    </citation>
    <scope>NUCLEOTIDE SEQUENCE [LARGE SCALE GENOMIC DNA]</scope>
    <source>
        <strain evidence="1 2">Sa2BUA9</strain>
    </source>
</reference>
<gene>
    <name evidence="1" type="ORF">H9650_14235</name>
</gene>
<dbReference type="EMBL" id="JACSQO010000007">
    <property type="protein sequence ID" value="MBD7945281.1"/>
    <property type="molecule type" value="Genomic_DNA"/>
</dbReference>
<keyword evidence="2" id="KW-1185">Reference proteome</keyword>
<name>A0ABR8RBW5_9BACI</name>
<comment type="caution">
    <text evidence="1">The sequence shown here is derived from an EMBL/GenBank/DDBJ whole genome shotgun (WGS) entry which is preliminary data.</text>
</comment>
<evidence type="ECO:0000313" key="1">
    <source>
        <dbReference type="EMBL" id="MBD7945281.1"/>
    </source>
</evidence>
<organism evidence="1 2">
    <name type="scientific">Psychrobacillus faecigallinarum</name>
    <dbReference type="NCBI Taxonomy" id="2762235"/>
    <lineage>
        <taxon>Bacteria</taxon>
        <taxon>Bacillati</taxon>
        <taxon>Bacillota</taxon>
        <taxon>Bacilli</taxon>
        <taxon>Bacillales</taxon>
        <taxon>Bacillaceae</taxon>
        <taxon>Psychrobacillus</taxon>
    </lineage>
</organism>
<proteinExistence type="predicted"/>
<dbReference type="RefSeq" id="WP_191697497.1">
    <property type="nucleotide sequence ID" value="NZ_JACSQO010000007.1"/>
</dbReference>
<accession>A0ABR8RBW5</accession>
<protein>
    <submittedName>
        <fullName evidence="1">Uncharacterized protein</fullName>
    </submittedName>
</protein>
<evidence type="ECO:0000313" key="2">
    <source>
        <dbReference type="Proteomes" id="UP000640786"/>
    </source>
</evidence>
<sequence length="84" mass="9538">MTTEHSQQVLEHLLNSPEGTVYSIEVKDLQRLTGLSQGALERAVIGLLGQGYPITSKHCKIYGFKRIQMNQNYKIQPKGAYRYV</sequence>